<accession>A0A9P6W053</accession>
<organism evidence="10 11">
    <name type="scientific">Rhodotorula mucilaginosa</name>
    <name type="common">Yeast</name>
    <name type="synonym">Rhodotorula rubra</name>
    <dbReference type="NCBI Taxonomy" id="5537"/>
    <lineage>
        <taxon>Eukaryota</taxon>
        <taxon>Fungi</taxon>
        <taxon>Dikarya</taxon>
        <taxon>Basidiomycota</taxon>
        <taxon>Pucciniomycotina</taxon>
        <taxon>Microbotryomycetes</taxon>
        <taxon>Sporidiobolales</taxon>
        <taxon>Sporidiobolaceae</taxon>
        <taxon>Rhodotorula</taxon>
    </lineage>
</organism>
<dbReference type="Gene3D" id="6.10.250.1930">
    <property type="match status" value="1"/>
</dbReference>
<dbReference type="Proteomes" id="UP000777482">
    <property type="component" value="Unassembled WGS sequence"/>
</dbReference>
<dbReference type="GO" id="GO:0035673">
    <property type="term" value="F:oligopeptide transmembrane transporter activity"/>
    <property type="evidence" value="ECO:0007669"/>
    <property type="project" value="InterPro"/>
</dbReference>
<dbReference type="EMBL" id="PUHQ01000065">
    <property type="protein sequence ID" value="KAG0658515.1"/>
    <property type="molecule type" value="Genomic_DNA"/>
</dbReference>
<dbReference type="GO" id="GO:0015031">
    <property type="term" value="P:protein transport"/>
    <property type="evidence" value="ECO:0007669"/>
    <property type="project" value="UniProtKB-KW"/>
</dbReference>
<keyword evidence="6" id="KW-0653">Protein transport</keyword>
<keyword evidence="11" id="KW-1185">Reference proteome</keyword>
<keyword evidence="8" id="KW-0472">Membrane</keyword>
<dbReference type="GO" id="GO:0016020">
    <property type="term" value="C:membrane"/>
    <property type="evidence" value="ECO:0007669"/>
    <property type="project" value="UniProtKB-SubCell"/>
</dbReference>
<evidence type="ECO:0000256" key="2">
    <source>
        <dbReference type="ARBA" id="ARBA00008807"/>
    </source>
</evidence>
<evidence type="ECO:0000313" key="11">
    <source>
        <dbReference type="Proteomes" id="UP000777482"/>
    </source>
</evidence>
<dbReference type="AlphaFoldDB" id="A0A9P6W053"/>
<evidence type="ECO:0000256" key="3">
    <source>
        <dbReference type="ARBA" id="ARBA00022448"/>
    </source>
</evidence>
<keyword evidence="7" id="KW-1133">Transmembrane helix</keyword>
<dbReference type="Pfam" id="PF18314">
    <property type="entry name" value="FAS_I_H"/>
    <property type="match status" value="1"/>
</dbReference>
<comment type="caution">
    <text evidence="10">The sequence shown here is derived from an EMBL/GenBank/DDBJ whole genome shotgun (WGS) entry which is preliminary data.</text>
</comment>
<keyword evidence="4" id="KW-0812">Transmembrane</keyword>
<keyword evidence="5" id="KW-0571">Peptide transport</keyword>
<dbReference type="Pfam" id="PF03169">
    <property type="entry name" value="OPT"/>
    <property type="match status" value="1"/>
</dbReference>
<name>A0A9P6W053_RHOMI</name>
<evidence type="ECO:0000256" key="8">
    <source>
        <dbReference type="ARBA" id="ARBA00023136"/>
    </source>
</evidence>
<evidence type="ECO:0000259" key="9">
    <source>
        <dbReference type="Pfam" id="PF18314"/>
    </source>
</evidence>
<proteinExistence type="inferred from homology"/>
<comment type="subcellular location">
    <subcellularLocation>
        <location evidence="1">Membrane</location>
        <topology evidence="1">Multi-pass membrane protein</topology>
    </subcellularLocation>
</comment>
<evidence type="ECO:0000256" key="4">
    <source>
        <dbReference type="ARBA" id="ARBA00022692"/>
    </source>
</evidence>
<gene>
    <name evidence="10" type="ORF">C6P46_005758</name>
</gene>
<dbReference type="OrthoDB" id="3020002at2759"/>
<reference evidence="10 11" key="1">
    <citation type="submission" date="2020-11" db="EMBL/GenBank/DDBJ databases">
        <title>Kefir isolates.</title>
        <authorList>
            <person name="Marcisauskas S."/>
            <person name="Kim Y."/>
            <person name="Blasche S."/>
        </authorList>
    </citation>
    <scope>NUCLEOTIDE SEQUENCE [LARGE SCALE GENOMIC DNA]</scope>
    <source>
        <strain evidence="10 11">KR</strain>
    </source>
</reference>
<evidence type="ECO:0000256" key="5">
    <source>
        <dbReference type="ARBA" id="ARBA00022856"/>
    </source>
</evidence>
<comment type="similarity">
    <text evidence="2">Belongs to the oligopeptide OPT transporter family.</text>
</comment>
<sequence length="150" mass="16349">MIINTEQLDKPQEKQDNFVSQQVNLFLRYLGKDSREGSRLADLEKAEVASLQDKLDAISREHGVAQANMYFTLYGYNSCAQGLSLARDLKMGQYCKLPPIANVIVQIIGTIIGAPASWNPHGAAIEDLSFGLTAAGHAKSPRKIEKSAAS</sequence>
<dbReference type="InterPro" id="IPR041550">
    <property type="entry name" value="FASI_helical"/>
</dbReference>
<dbReference type="PANTHER" id="PTHR22601">
    <property type="entry name" value="ISP4 LIKE PROTEIN"/>
    <property type="match status" value="1"/>
</dbReference>
<dbReference type="InterPro" id="IPR004813">
    <property type="entry name" value="OPT"/>
</dbReference>
<protein>
    <recommendedName>
        <fullName evidence="9">Fatty acid synthase type I helical domain-containing protein</fullName>
    </recommendedName>
</protein>
<evidence type="ECO:0000313" key="10">
    <source>
        <dbReference type="EMBL" id="KAG0658515.1"/>
    </source>
</evidence>
<evidence type="ECO:0000256" key="7">
    <source>
        <dbReference type="ARBA" id="ARBA00022989"/>
    </source>
</evidence>
<evidence type="ECO:0000256" key="1">
    <source>
        <dbReference type="ARBA" id="ARBA00004141"/>
    </source>
</evidence>
<feature type="domain" description="Fatty acid synthase type I helical" evidence="9">
    <location>
        <begin position="12"/>
        <end position="64"/>
    </location>
</feature>
<dbReference type="InterPro" id="IPR004648">
    <property type="entry name" value="Oligpept_transpt"/>
</dbReference>
<keyword evidence="3" id="KW-0813">Transport</keyword>
<evidence type="ECO:0000256" key="6">
    <source>
        <dbReference type="ARBA" id="ARBA00022927"/>
    </source>
</evidence>